<dbReference type="PANTHER" id="PTHR45835">
    <property type="entry name" value="YALI0A06105P"/>
    <property type="match status" value="1"/>
</dbReference>
<evidence type="ECO:0000313" key="1">
    <source>
        <dbReference type="EMBL" id="KAF0894124.1"/>
    </source>
</evidence>
<dbReference type="EMBL" id="SPHZ02000011">
    <property type="protein sequence ID" value="KAF0894124.1"/>
    <property type="molecule type" value="Genomic_DNA"/>
</dbReference>
<accession>A0A6G1C2P5</accession>
<protein>
    <recommendedName>
        <fullName evidence="3">Integrase catalytic domain-containing protein</fullName>
    </recommendedName>
</protein>
<dbReference type="GO" id="GO:0003676">
    <property type="term" value="F:nucleic acid binding"/>
    <property type="evidence" value="ECO:0007669"/>
    <property type="project" value="InterPro"/>
</dbReference>
<dbReference type="PANTHER" id="PTHR45835:SF99">
    <property type="entry name" value="CHROMO DOMAIN-CONTAINING PROTEIN-RELATED"/>
    <property type="match status" value="1"/>
</dbReference>
<evidence type="ECO:0008006" key="3">
    <source>
        <dbReference type="Google" id="ProtNLM"/>
    </source>
</evidence>
<evidence type="ECO:0000313" key="2">
    <source>
        <dbReference type="Proteomes" id="UP000479710"/>
    </source>
</evidence>
<dbReference type="Gene3D" id="3.30.420.10">
    <property type="entry name" value="Ribonuclease H-like superfamily/Ribonuclease H"/>
    <property type="match status" value="1"/>
</dbReference>
<dbReference type="InterPro" id="IPR012337">
    <property type="entry name" value="RNaseH-like_sf"/>
</dbReference>
<proteinExistence type="predicted"/>
<sequence>MACVTCQQYKADHLRPAGLLQPLPVPSAVWADIGIDFIEALPKVQGKTVILSVVDRFSKYCHFIPLAHPYTAESVAHAFFADIAPARPAVEEVEALALAVYREERARVEVIAQLRRSPAVPNELFYITQEMHRALAGFQCREQKHGAARLLELEALHAFFDDLI</sequence>
<dbReference type="SUPFAM" id="SSF53098">
    <property type="entry name" value="Ribonuclease H-like"/>
    <property type="match status" value="1"/>
</dbReference>
<name>A0A6G1C2P5_9ORYZ</name>
<comment type="caution">
    <text evidence="1">The sequence shown here is derived from an EMBL/GenBank/DDBJ whole genome shotgun (WGS) entry which is preliminary data.</text>
</comment>
<keyword evidence="2" id="KW-1185">Reference proteome</keyword>
<organism evidence="1 2">
    <name type="scientific">Oryza meyeriana var. granulata</name>
    <dbReference type="NCBI Taxonomy" id="110450"/>
    <lineage>
        <taxon>Eukaryota</taxon>
        <taxon>Viridiplantae</taxon>
        <taxon>Streptophyta</taxon>
        <taxon>Embryophyta</taxon>
        <taxon>Tracheophyta</taxon>
        <taxon>Spermatophyta</taxon>
        <taxon>Magnoliopsida</taxon>
        <taxon>Liliopsida</taxon>
        <taxon>Poales</taxon>
        <taxon>Poaceae</taxon>
        <taxon>BOP clade</taxon>
        <taxon>Oryzoideae</taxon>
        <taxon>Oryzeae</taxon>
        <taxon>Oryzinae</taxon>
        <taxon>Oryza</taxon>
        <taxon>Oryza meyeriana</taxon>
    </lineage>
</organism>
<dbReference type="OrthoDB" id="1938712at2759"/>
<dbReference type="InterPro" id="IPR036397">
    <property type="entry name" value="RNaseH_sf"/>
</dbReference>
<gene>
    <name evidence="1" type="ORF">E2562_034692</name>
</gene>
<dbReference type="Proteomes" id="UP000479710">
    <property type="component" value="Unassembled WGS sequence"/>
</dbReference>
<dbReference type="AlphaFoldDB" id="A0A6G1C2P5"/>
<reference evidence="1 2" key="1">
    <citation type="submission" date="2019-11" db="EMBL/GenBank/DDBJ databases">
        <title>Whole genome sequence of Oryza granulata.</title>
        <authorList>
            <person name="Li W."/>
        </authorList>
    </citation>
    <scope>NUCLEOTIDE SEQUENCE [LARGE SCALE GENOMIC DNA]</scope>
    <source>
        <strain evidence="2">cv. Menghai</strain>
        <tissue evidence="1">Leaf</tissue>
    </source>
</reference>